<accession>A0AAD7CWM1</accession>
<dbReference type="AlphaFoldDB" id="A0AAD7CWM1"/>
<sequence>MFHVNRPAAVLELASFMPLYTCPHYGSFVRLVFDDVDVRVMTCTQRVTRTEALASSPKPIDKGARGSCILLRGLFYHRCATNKKFRNPTHKSPRTAIHPVVSCSKRECERGVRDPGQTLRQNPRVFPRYLAQTMKSFLASLVKSTPQIEPSTTNSDRSLPDRVDEISRAAESSLEARDVAQQHLHDAQLQYDQINNRVHVHHRQLVEIAQDLKNKVKEARTELDASEERECQGEHDISAAEDAVAEVEAKIEKQIGGTAMVAWKRSLGSSSHSKPTLPATMDGVAGSPLKAYIQGPQDAPMANSSRRVGGAGDVAPESCEIGGGGM</sequence>
<feature type="coiled-coil region" evidence="1">
    <location>
        <begin position="177"/>
        <end position="229"/>
    </location>
</feature>
<comment type="caution">
    <text evidence="3">The sequence shown here is derived from an EMBL/GenBank/DDBJ whole genome shotgun (WGS) entry which is preliminary data.</text>
</comment>
<protein>
    <submittedName>
        <fullName evidence="3">Uncharacterized protein</fullName>
    </submittedName>
</protein>
<keyword evidence="4" id="KW-1185">Reference proteome</keyword>
<gene>
    <name evidence="3" type="ORF">B0H17DRAFT_1210217</name>
</gene>
<dbReference type="Proteomes" id="UP001221757">
    <property type="component" value="Unassembled WGS sequence"/>
</dbReference>
<proteinExistence type="predicted"/>
<keyword evidence="1" id="KW-0175">Coiled coil</keyword>
<reference evidence="3" key="1">
    <citation type="submission" date="2023-03" db="EMBL/GenBank/DDBJ databases">
        <title>Massive genome expansion in bonnet fungi (Mycena s.s.) driven by repeated elements and novel gene families across ecological guilds.</title>
        <authorList>
            <consortium name="Lawrence Berkeley National Laboratory"/>
            <person name="Harder C.B."/>
            <person name="Miyauchi S."/>
            <person name="Viragh M."/>
            <person name="Kuo A."/>
            <person name="Thoen E."/>
            <person name="Andreopoulos B."/>
            <person name="Lu D."/>
            <person name="Skrede I."/>
            <person name="Drula E."/>
            <person name="Henrissat B."/>
            <person name="Morin E."/>
            <person name="Kohler A."/>
            <person name="Barry K."/>
            <person name="LaButti K."/>
            <person name="Morin E."/>
            <person name="Salamov A."/>
            <person name="Lipzen A."/>
            <person name="Mereny Z."/>
            <person name="Hegedus B."/>
            <person name="Baldrian P."/>
            <person name="Stursova M."/>
            <person name="Weitz H."/>
            <person name="Taylor A."/>
            <person name="Grigoriev I.V."/>
            <person name="Nagy L.G."/>
            <person name="Martin F."/>
            <person name="Kauserud H."/>
        </authorList>
    </citation>
    <scope>NUCLEOTIDE SEQUENCE</scope>
    <source>
        <strain evidence="3">CBHHK067</strain>
    </source>
</reference>
<feature type="region of interest" description="Disordered" evidence="2">
    <location>
        <begin position="288"/>
        <end position="326"/>
    </location>
</feature>
<name>A0AAD7CWM1_MYCRO</name>
<organism evidence="3 4">
    <name type="scientific">Mycena rosella</name>
    <name type="common">Pink bonnet</name>
    <name type="synonym">Agaricus rosellus</name>
    <dbReference type="NCBI Taxonomy" id="1033263"/>
    <lineage>
        <taxon>Eukaryota</taxon>
        <taxon>Fungi</taxon>
        <taxon>Dikarya</taxon>
        <taxon>Basidiomycota</taxon>
        <taxon>Agaricomycotina</taxon>
        <taxon>Agaricomycetes</taxon>
        <taxon>Agaricomycetidae</taxon>
        <taxon>Agaricales</taxon>
        <taxon>Marasmiineae</taxon>
        <taxon>Mycenaceae</taxon>
        <taxon>Mycena</taxon>
    </lineage>
</organism>
<evidence type="ECO:0000313" key="3">
    <source>
        <dbReference type="EMBL" id="KAJ7667416.1"/>
    </source>
</evidence>
<evidence type="ECO:0000256" key="2">
    <source>
        <dbReference type="SAM" id="MobiDB-lite"/>
    </source>
</evidence>
<dbReference type="EMBL" id="JARKIE010000200">
    <property type="protein sequence ID" value="KAJ7667416.1"/>
    <property type="molecule type" value="Genomic_DNA"/>
</dbReference>
<evidence type="ECO:0000256" key="1">
    <source>
        <dbReference type="SAM" id="Coils"/>
    </source>
</evidence>
<evidence type="ECO:0000313" key="4">
    <source>
        <dbReference type="Proteomes" id="UP001221757"/>
    </source>
</evidence>